<protein>
    <submittedName>
        <fullName evidence="1">Uncharacterized protein</fullName>
    </submittedName>
</protein>
<evidence type="ECO:0000313" key="2">
    <source>
        <dbReference type="Proteomes" id="UP000001312"/>
    </source>
</evidence>
<accession>A7E9Y6</accession>
<dbReference type="Proteomes" id="UP000001312">
    <property type="component" value="Unassembled WGS sequence"/>
</dbReference>
<sequence>MSSLRGIEDGSLPLYKCICAGQVIAGEVVKIVLLHNYGPGETISKSSAPAEAVDNLLVLLHDV</sequence>
<evidence type="ECO:0000313" key="1">
    <source>
        <dbReference type="EMBL" id="EDN99264.1"/>
    </source>
</evidence>
<dbReference type="AlphaFoldDB" id="A7E9Y6"/>
<proteinExistence type="predicted"/>
<dbReference type="RefSeq" id="XP_001595902.1">
    <property type="nucleotide sequence ID" value="XM_001595852.1"/>
</dbReference>
<dbReference type="KEGG" id="ssl:SS1G_02116"/>
<reference evidence="2" key="1">
    <citation type="journal article" date="2011" name="PLoS Genet.">
        <title>Genomic analysis of the necrotrophic fungal pathogens Sclerotinia sclerotiorum and Botrytis cinerea.</title>
        <authorList>
            <person name="Amselem J."/>
            <person name="Cuomo C.A."/>
            <person name="van Kan J.A."/>
            <person name="Viaud M."/>
            <person name="Benito E.P."/>
            <person name="Couloux A."/>
            <person name="Coutinho P.M."/>
            <person name="de Vries R.P."/>
            <person name="Dyer P.S."/>
            <person name="Fillinger S."/>
            <person name="Fournier E."/>
            <person name="Gout L."/>
            <person name="Hahn M."/>
            <person name="Kohn L."/>
            <person name="Lapalu N."/>
            <person name="Plummer K.M."/>
            <person name="Pradier J.M."/>
            <person name="Quevillon E."/>
            <person name="Sharon A."/>
            <person name="Simon A."/>
            <person name="ten Have A."/>
            <person name="Tudzynski B."/>
            <person name="Tudzynski P."/>
            <person name="Wincker P."/>
            <person name="Andrew M."/>
            <person name="Anthouard V."/>
            <person name="Beever R.E."/>
            <person name="Beffa R."/>
            <person name="Benoit I."/>
            <person name="Bouzid O."/>
            <person name="Brault B."/>
            <person name="Chen Z."/>
            <person name="Choquer M."/>
            <person name="Collemare J."/>
            <person name="Cotton P."/>
            <person name="Danchin E.G."/>
            <person name="Da Silva C."/>
            <person name="Gautier A."/>
            <person name="Giraud C."/>
            <person name="Giraud T."/>
            <person name="Gonzalez C."/>
            <person name="Grossetete S."/>
            <person name="Guldener U."/>
            <person name="Henrissat B."/>
            <person name="Howlett B.J."/>
            <person name="Kodira C."/>
            <person name="Kretschmer M."/>
            <person name="Lappartient A."/>
            <person name="Leroch M."/>
            <person name="Levis C."/>
            <person name="Mauceli E."/>
            <person name="Neuveglise C."/>
            <person name="Oeser B."/>
            <person name="Pearson M."/>
            <person name="Poulain J."/>
            <person name="Poussereau N."/>
            <person name="Quesneville H."/>
            <person name="Rascle C."/>
            <person name="Schumacher J."/>
            <person name="Segurens B."/>
            <person name="Sexton A."/>
            <person name="Silva E."/>
            <person name="Sirven C."/>
            <person name="Soanes D.M."/>
            <person name="Talbot N.J."/>
            <person name="Templeton M."/>
            <person name="Yandava C."/>
            <person name="Yarden O."/>
            <person name="Zeng Q."/>
            <person name="Rollins J.A."/>
            <person name="Lebrun M.H."/>
            <person name="Dickman M."/>
        </authorList>
    </citation>
    <scope>NUCLEOTIDE SEQUENCE [LARGE SCALE GENOMIC DNA]</scope>
    <source>
        <strain evidence="2">ATCC 18683 / 1980 / Ss-1</strain>
    </source>
</reference>
<dbReference type="HOGENOM" id="CLU_2887151_0_0_1"/>
<organism evidence="1 2">
    <name type="scientific">Sclerotinia sclerotiorum (strain ATCC 18683 / 1980 / Ss-1)</name>
    <name type="common">White mold</name>
    <name type="synonym">Whetzelinia sclerotiorum</name>
    <dbReference type="NCBI Taxonomy" id="665079"/>
    <lineage>
        <taxon>Eukaryota</taxon>
        <taxon>Fungi</taxon>
        <taxon>Dikarya</taxon>
        <taxon>Ascomycota</taxon>
        <taxon>Pezizomycotina</taxon>
        <taxon>Leotiomycetes</taxon>
        <taxon>Helotiales</taxon>
        <taxon>Sclerotiniaceae</taxon>
        <taxon>Sclerotinia</taxon>
    </lineage>
</organism>
<keyword evidence="2" id="KW-1185">Reference proteome</keyword>
<gene>
    <name evidence="1" type="ORF">SS1G_02116</name>
</gene>
<name>A7E9Y6_SCLS1</name>
<dbReference type="EMBL" id="CH476623">
    <property type="protein sequence ID" value="EDN99264.1"/>
    <property type="molecule type" value="Genomic_DNA"/>
</dbReference>
<dbReference type="InParanoid" id="A7E9Y6"/>
<dbReference type="GeneID" id="5492540"/>